<evidence type="ECO:0000256" key="5">
    <source>
        <dbReference type="ARBA" id="ARBA00023163"/>
    </source>
</evidence>
<dbReference type="PANTHER" id="PTHR47659">
    <property type="entry name" value="ZN(II)2CYS6 TRANSCRIPTION FACTOR (EUROFUNG)-RELATED"/>
    <property type="match status" value="1"/>
</dbReference>
<dbReference type="Proteomes" id="UP000053664">
    <property type="component" value="Unassembled WGS sequence"/>
</dbReference>
<evidence type="ECO:0000256" key="8">
    <source>
        <dbReference type="SAM" id="MobiDB-lite"/>
    </source>
</evidence>
<feature type="region of interest" description="Disordered" evidence="8">
    <location>
        <begin position="264"/>
        <end position="464"/>
    </location>
</feature>
<protein>
    <recommendedName>
        <fullName evidence="7">Transcription activator of gluconeogenesis ERT1</fullName>
    </recommendedName>
</protein>
<keyword evidence="4" id="KW-0238">DNA-binding</keyword>
<organism evidence="10 11">
    <name type="scientific">Pseudozyma flocculosa PF-1</name>
    <dbReference type="NCBI Taxonomy" id="1277687"/>
    <lineage>
        <taxon>Eukaryota</taxon>
        <taxon>Fungi</taxon>
        <taxon>Dikarya</taxon>
        <taxon>Basidiomycota</taxon>
        <taxon>Ustilaginomycotina</taxon>
        <taxon>Ustilaginomycetes</taxon>
        <taxon>Ustilaginales</taxon>
        <taxon>Ustilaginaceae</taxon>
        <taxon>Pseudozyma</taxon>
    </lineage>
</organism>
<evidence type="ECO:0000259" key="9">
    <source>
        <dbReference type="PROSITE" id="PS50048"/>
    </source>
</evidence>
<keyword evidence="6" id="KW-0539">Nucleus</keyword>
<feature type="compositionally biased region" description="Basic residues" evidence="8">
    <location>
        <begin position="270"/>
        <end position="285"/>
    </location>
</feature>
<evidence type="ECO:0000313" key="11">
    <source>
        <dbReference type="Proteomes" id="UP000053664"/>
    </source>
</evidence>
<feature type="compositionally biased region" description="Polar residues" evidence="8">
    <location>
        <begin position="286"/>
        <end position="297"/>
    </location>
</feature>
<evidence type="ECO:0000256" key="1">
    <source>
        <dbReference type="ARBA" id="ARBA00022723"/>
    </source>
</evidence>
<reference evidence="10 11" key="1">
    <citation type="journal article" date="2013" name="Plant Cell">
        <title>The transition from a phytopathogenic smut ancestor to an anamorphic biocontrol agent deciphered by comparative whole-genome analysis.</title>
        <authorList>
            <person name="Lefebvre F."/>
            <person name="Joly D.L."/>
            <person name="Labbe C."/>
            <person name="Teichmann B."/>
            <person name="Linning R."/>
            <person name="Belzile F."/>
            <person name="Bakkeren G."/>
            <person name="Belanger R.R."/>
        </authorList>
    </citation>
    <scope>NUCLEOTIDE SEQUENCE [LARGE SCALE GENOMIC DNA]</scope>
    <source>
        <strain evidence="10 11">PF-1</strain>
    </source>
</reference>
<dbReference type="eggNOG" id="ENOG502S5JI">
    <property type="taxonomic scope" value="Eukaryota"/>
</dbReference>
<evidence type="ECO:0000256" key="6">
    <source>
        <dbReference type="ARBA" id="ARBA00023242"/>
    </source>
</evidence>
<dbReference type="InterPro" id="IPR050335">
    <property type="entry name" value="ERT1_acuK_gluconeogen_tf"/>
</dbReference>
<dbReference type="SUPFAM" id="SSF57701">
    <property type="entry name" value="Zn2/Cys6 DNA-binding domain"/>
    <property type="match status" value="1"/>
</dbReference>
<dbReference type="InterPro" id="IPR001138">
    <property type="entry name" value="Zn2Cys6_DnaBD"/>
</dbReference>
<feature type="region of interest" description="Disordered" evidence="8">
    <location>
        <begin position="146"/>
        <end position="178"/>
    </location>
</feature>
<feature type="region of interest" description="Disordered" evidence="8">
    <location>
        <begin position="493"/>
        <end position="543"/>
    </location>
</feature>
<dbReference type="GO" id="GO:0003677">
    <property type="term" value="F:DNA binding"/>
    <property type="evidence" value="ECO:0007669"/>
    <property type="project" value="UniProtKB-KW"/>
</dbReference>
<dbReference type="Gene3D" id="4.10.240.10">
    <property type="entry name" value="Zn(2)-C6 fungal-type DNA-binding domain"/>
    <property type="match status" value="1"/>
</dbReference>
<feature type="compositionally biased region" description="Low complexity" evidence="8">
    <location>
        <begin position="151"/>
        <end position="171"/>
    </location>
</feature>
<dbReference type="OrthoDB" id="5575144at2759"/>
<keyword evidence="5" id="KW-0804">Transcription</keyword>
<dbReference type="GO" id="GO:0000981">
    <property type="term" value="F:DNA-binding transcription factor activity, RNA polymerase II-specific"/>
    <property type="evidence" value="ECO:0007669"/>
    <property type="project" value="InterPro"/>
</dbReference>
<evidence type="ECO:0000256" key="3">
    <source>
        <dbReference type="ARBA" id="ARBA00023015"/>
    </source>
</evidence>
<dbReference type="CDD" id="cd00067">
    <property type="entry name" value="GAL4"/>
    <property type="match status" value="1"/>
</dbReference>
<proteinExistence type="predicted"/>
<dbReference type="AlphaFoldDB" id="A0A061H9K3"/>
<feature type="compositionally biased region" description="Polar residues" evidence="8">
    <location>
        <begin position="592"/>
        <end position="606"/>
    </location>
</feature>
<feature type="compositionally biased region" description="Polar residues" evidence="8">
    <location>
        <begin position="439"/>
        <end position="455"/>
    </location>
</feature>
<keyword evidence="3" id="KW-0805">Transcription regulation</keyword>
<accession>A0A061H9K3</accession>
<dbReference type="InterPro" id="IPR036864">
    <property type="entry name" value="Zn2-C6_fun-type_DNA-bd_sf"/>
</dbReference>
<feature type="compositionally biased region" description="Gly residues" evidence="8">
    <location>
        <begin position="382"/>
        <end position="411"/>
    </location>
</feature>
<keyword evidence="2" id="KW-0862">Zinc</keyword>
<dbReference type="KEGG" id="pfp:PFL1_03417"/>
<dbReference type="SMART" id="SM00066">
    <property type="entry name" value="GAL4"/>
    <property type="match status" value="1"/>
</dbReference>
<keyword evidence="1" id="KW-0479">Metal-binding</keyword>
<dbReference type="GO" id="GO:0008270">
    <property type="term" value="F:zinc ion binding"/>
    <property type="evidence" value="ECO:0007669"/>
    <property type="project" value="InterPro"/>
</dbReference>
<dbReference type="EMBL" id="KE361632">
    <property type="protein sequence ID" value="EPQ29129.1"/>
    <property type="molecule type" value="Genomic_DNA"/>
</dbReference>
<feature type="compositionally biased region" description="Polar residues" evidence="8">
    <location>
        <begin position="682"/>
        <end position="692"/>
    </location>
</feature>
<feature type="compositionally biased region" description="Low complexity" evidence="8">
    <location>
        <begin position="514"/>
        <end position="530"/>
    </location>
</feature>
<feature type="region of interest" description="Disordered" evidence="8">
    <location>
        <begin position="1"/>
        <end position="80"/>
    </location>
</feature>
<evidence type="ECO:0000256" key="7">
    <source>
        <dbReference type="ARBA" id="ARBA00040903"/>
    </source>
</evidence>
<gene>
    <name evidence="10" type="ORF">PFL1_03417</name>
</gene>
<dbReference type="HOGENOM" id="CLU_021539_0_0_1"/>
<dbReference type="PANTHER" id="PTHR47659:SF7">
    <property type="entry name" value="FUNGAL TRANSCRIPTIONAL REGULATORY PROTEIN, N-TERMINAL DOMAIN-CONTAINING PROTEIN"/>
    <property type="match status" value="1"/>
</dbReference>
<evidence type="ECO:0000313" key="10">
    <source>
        <dbReference type="EMBL" id="EPQ29129.1"/>
    </source>
</evidence>
<feature type="compositionally biased region" description="Polar residues" evidence="8">
    <location>
        <begin position="356"/>
        <end position="368"/>
    </location>
</feature>
<dbReference type="PROSITE" id="PS50048">
    <property type="entry name" value="ZN2_CY6_FUNGAL_2"/>
    <property type="match status" value="1"/>
</dbReference>
<name>A0A061H9K3_9BASI</name>
<feature type="compositionally biased region" description="Basic and acidic residues" evidence="8">
    <location>
        <begin position="370"/>
        <end position="379"/>
    </location>
</feature>
<feature type="region of interest" description="Disordered" evidence="8">
    <location>
        <begin position="585"/>
        <end position="711"/>
    </location>
</feature>
<dbReference type="GeneID" id="19317527"/>
<sequence length="711" mass="72919">MSGRPSADPYAWGQQQAPPQPHQNGSLSGDPSMMQQTPLGQPIRHLQTPASGGYRELPLPSPNSSTYAASYMQARPSASPNPSMNYGMPGPMSGHHVGDPAAAAAAASSAYAPQAQIGQYGGGMPTGFPQYGSPGFYGAAQLAQHPDAMMQQHQHQQPQQPQHPYYSSQHPGSATIDPGVQTHPMYGAGPAHLDPGIAAHAGHFAHGDAGPMSAGPYDGLHGVGVRPKRKQVKNACVNCQKACKKCDEGRPCGRCVKYGLTDTCQDSSRKERRRGVKRGPYKRRATTGSQPAPTAATSMAGGVGVYGRESHMAPGGRSLDGVSSAPDETQLSSPGFGGQMIPPSRPPLSLGMQGSVAGSWQSTSSPSLRSADDDRDGRFGRAMGGGGGGGGGVGMPPGSGGSYYGYEGQEGGPSPYDRSSSAPIPGPGSLVLSPIGSLSRLQAPSGFSQSSGHQQLPSLLSGPSSSSNLNGLYNASASRPLISPSLHTGPSGGFLYPGSGSTPSGHSRLHSDGSFASNLNSASTSASTMSPRTPINGSGAEYQMMSPPVNGKFSASYVPPQPTVPTGASTFLSQDPARPFPLKMPKALPRNRSGTASSFLEAQVSRSRSEYESSHADSGVSNAPSLAPIRREASPVGQRSSPYMGASGHHLVHGTNVSSTDDLTSRRLGPGSGLTPRIELSSYPTPMSLSSGTAGGMAKREADMPGSLGLA</sequence>
<dbReference type="RefSeq" id="XP_007879125.1">
    <property type="nucleotide sequence ID" value="XM_007880934.1"/>
</dbReference>
<evidence type="ECO:0000256" key="2">
    <source>
        <dbReference type="ARBA" id="ARBA00022833"/>
    </source>
</evidence>
<feature type="compositionally biased region" description="Polar residues" evidence="8">
    <location>
        <begin position="13"/>
        <end position="39"/>
    </location>
</feature>
<feature type="domain" description="Zn(2)-C6 fungal-type" evidence="9">
    <location>
        <begin position="235"/>
        <end position="264"/>
    </location>
</feature>
<evidence type="ECO:0000256" key="4">
    <source>
        <dbReference type="ARBA" id="ARBA00023125"/>
    </source>
</evidence>